<evidence type="ECO:0000313" key="2">
    <source>
        <dbReference type="Proteomes" id="UP000199450"/>
    </source>
</evidence>
<dbReference type="OrthoDB" id="619058at2"/>
<keyword evidence="2" id="KW-1185">Reference proteome</keyword>
<protein>
    <submittedName>
        <fullName evidence="1">Uncharacterized protein</fullName>
    </submittedName>
</protein>
<sequence length="88" mass="9565">MLGEEIGRVKKPAGEIERYKTFSDNSHVPSRYSSDPRFNDLATDPAHVGNKSISAASRQEAMAGLEAESQGLIKGPIERGPAEIEFYG</sequence>
<dbReference type="EMBL" id="FOBV01000009">
    <property type="protein sequence ID" value="SEM93513.1"/>
    <property type="molecule type" value="Genomic_DNA"/>
</dbReference>
<reference evidence="2" key="1">
    <citation type="submission" date="2016-10" db="EMBL/GenBank/DDBJ databases">
        <authorList>
            <person name="Varghese N."/>
            <person name="Submissions S."/>
        </authorList>
    </citation>
    <scope>NUCLEOTIDE SEQUENCE [LARGE SCALE GENOMIC DNA]</scope>
    <source>
        <strain evidence="2">DSM 17453</strain>
    </source>
</reference>
<gene>
    <name evidence="1" type="ORF">SAMN05421856_10923</name>
</gene>
<name>A0A1H8CEK8_9FLAO</name>
<dbReference type="STRING" id="295069.SAMN05421856_10923"/>
<dbReference type="AlphaFoldDB" id="A0A1H8CEK8"/>
<organism evidence="1 2">
    <name type="scientific">Chryseobacterium taichungense</name>
    <dbReference type="NCBI Taxonomy" id="295069"/>
    <lineage>
        <taxon>Bacteria</taxon>
        <taxon>Pseudomonadati</taxon>
        <taxon>Bacteroidota</taxon>
        <taxon>Flavobacteriia</taxon>
        <taxon>Flavobacteriales</taxon>
        <taxon>Weeksellaceae</taxon>
        <taxon>Chryseobacterium group</taxon>
        <taxon>Chryseobacterium</taxon>
    </lineage>
</organism>
<dbReference type="Proteomes" id="UP000199450">
    <property type="component" value="Unassembled WGS sequence"/>
</dbReference>
<proteinExistence type="predicted"/>
<accession>A0A1H8CEK8</accession>
<evidence type="ECO:0000313" key="1">
    <source>
        <dbReference type="EMBL" id="SEM93513.1"/>
    </source>
</evidence>
<dbReference type="RefSeq" id="WP_143052722.1">
    <property type="nucleotide sequence ID" value="NZ_FOBV01000009.1"/>
</dbReference>